<evidence type="ECO:0000256" key="6">
    <source>
        <dbReference type="ARBA" id="ARBA00023121"/>
    </source>
</evidence>
<dbReference type="Ensembl" id="ENSSAUT00010041812.1">
    <property type="protein sequence ID" value="ENSSAUP00010039673.1"/>
    <property type="gene ID" value="ENSSAUG00010016698.1"/>
</dbReference>
<organism evidence="13">
    <name type="scientific">Sparus aurata</name>
    <name type="common">Gilthead sea bream</name>
    <dbReference type="NCBI Taxonomy" id="8175"/>
    <lineage>
        <taxon>Eukaryota</taxon>
        <taxon>Metazoa</taxon>
        <taxon>Chordata</taxon>
        <taxon>Craniata</taxon>
        <taxon>Vertebrata</taxon>
        <taxon>Euteleostomi</taxon>
        <taxon>Actinopterygii</taxon>
        <taxon>Neopterygii</taxon>
        <taxon>Teleostei</taxon>
        <taxon>Neoteleostei</taxon>
        <taxon>Acanthomorphata</taxon>
        <taxon>Eupercaria</taxon>
        <taxon>Spariformes</taxon>
        <taxon>Sparidae</taxon>
        <taxon>Sparus</taxon>
    </lineage>
</organism>
<evidence type="ECO:0000313" key="14">
    <source>
        <dbReference type="Ensembl" id="ENSSAUP00010039673.1"/>
    </source>
</evidence>
<dbReference type="InterPro" id="IPR012762">
    <property type="entry name" value="Ubiq_biosynth_COQ9"/>
</dbReference>
<reference evidence="13" key="1">
    <citation type="journal article" date="2017" name="BMC Genomics">
        <title>A transcriptomic approach to study the effect of long-term starvation and diet composition on the expression of mitochondrial oxidative phosphorylation genes in gilthead sea bream (Sparus aurata).</title>
        <authorList>
            <person name="Silva-Marrero J.I."/>
            <person name="Saez A."/>
            <person name="Caballero-Solares A."/>
            <person name="Viegas I."/>
            <person name="Almajano M.P."/>
            <person name="Fernandez F."/>
            <person name="Baanante I.V."/>
            <person name="Meton I."/>
        </authorList>
    </citation>
    <scope>NUCLEOTIDE SEQUENCE</scope>
</reference>
<dbReference type="GO" id="GO:0006744">
    <property type="term" value="P:ubiquinone biosynthetic process"/>
    <property type="evidence" value="ECO:0007669"/>
    <property type="project" value="UniProtKB-UniRule"/>
</dbReference>
<evidence type="ECO:0000313" key="15">
    <source>
        <dbReference type="Proteomes" id="UP000472265"/>
    </source>
</evidence>
<dbReference type="PANTHER" id="PTHR21427:SF19">
    <property type="entry name" value="UBIQUINONE BIOSYNTHESIS PROTEIN COQ9, MITOCHONDRIAL"/>
    <property type="match status" value="1"/>
</dbReference>
<keyword evidence="5" id="KW-0809">Transit peptide</keyword>
<keyword evidence="4 9" id="KW-0831">Ubiquinone biosynthesis</keyword>
<dbReference type="GO" id="GO:0008289">
    <property type="term" value="F:lipid binding"/>
    <property type="evidence" value="ECO:0007669"/>
    <property type="project" value="UniProtKB-UniRule"/>
</dbReference>
<evidence type="ECO:0000259" key="11">
    <source>
        <dbReference type="Pfam" id="PF08511"/>
    </source>
</evidence>
<reference evidence="14" key="2">
    <citation type="submission" date="2021-04" db="EMBL/GenBank/DDBJ databases">
        <authorList>
            <consortium name="Wellcome Sanger Institute Data Sharing"/>
        </authorList>
    </citation>
    <scope>NUCLEOTIDE SEQUENCE [LARGE SCALE GENOMIC DNA]</scope>
</reference>
<comment type="similarity">
    <text evidence="3 9">Belongs to the COQ9 family.</text>
</comment>
<evidence type="ECO:0000313" key="13">
    <source>
        <dbReference type="EMBL" id="ATN38371.1"/>
    </source>
</evidence>
<comment type="subcellular location">
    <subcellularLocation>
        <location evidence="1 9">Mitochondrion</location>
    </subcellularLocation>
</comment>
<dbReference type="EMBL" id="MF438151">
    <property type="protein sequence ID" value="ATN38371.1"/>
    <property type="molecule type" value="mRNA"/>
</dbReference>
<dbReference type="UniPathway" id="UPA00232"/>
<dbReference type="GO" id="GO:0005743">
    <property type="term" value="C:mitochondrial inner membrane"/>
    <property type="evidence" value="ECO:0007669"/>
    <property type="project" value="TreeGrafter"/>
</dbReference>
<evidence type="ECO:0000256" key="1">
    <source>
        <dbReference type="ARBA" id="ARBA00004173"/>
    </source>
</evidence>
<dbReference type="Proteomes" id="UP000472265">
    <property type="component" value="Chromosome 8"/>
</dbReference>
<comment type="subunit">
    <text evidence="8">Homodimer. Heterodimer; two heterodimers of COQ7:COQ9 come together on the same side of the lipid pseudo-bilayer and form a curved tetramer with a hydrophobic surface suitable for membrane interaction. These two tetramers assemble into a soluble octamer with a pseudo-bilayer of lipids captured within. Interacts with COQ7; this interaction allows ubiquinone (CoQ) isoprene intermediates presentation to COQ7 and facilitates the COQ7-mediated hydroxylase step.</text>
</comment>
<dbReference type="InterPro" id="IPR048674">
    <property type="entry name" value="COQ9_HTH"/>
</dbReference>
<dbReference type="FunFam" id="1.10.357.10:FF:000004">
    <property type="entry name" value="Ubiquinone biosynthesis protein COQ9, mitochondrial"/>
    <property type="match status" value="1"/>
</dbReference>
<name>A0A2D1CM49_SPAAU</name>
<evidence type="ECO:0000256" key="7">
    <source>
        <dbReference type="ARBA" id="ARBA00023128"/>
    </source>
</evidence>
<dbReference type="Gene3D" id="1.10.357.10">
    <property type="entry name" value="Tetracycline Repressor, domain 2"/>
    <property type="match status" value="1"/>
</dbReference>
<dbReference type="Pfam" id="PF21392">
    <property type="entry name" value="COQ9_N"/>
    <property type="match status" value="1"/>
</dbReference>
<keyword evidence="7 9" id="KW-0496">Mitochondrion</keyword>
<sequence length="336" mass="37013">MAALLRGLRAGRALRGLGSVVAAPTATTPQCSSLRRGFHRAALRLQDESKSDKTPSSSSTTYHEHYHAPPAEQDNAAASQEDSKSDPAAEQEASRPNTSYQDQSGEQGEEYETEEQLQARILTAALEFVPLHGWSMEAIAAGAETLGLSSASTGMFYNGAGDLVLHFITQCNSQLTEILAEQHKQVQLGQAEKKKTADFLRDAVETRLRMYIPYIETWPQAMSILLLPHNIPDSLKHLSTLVDDMWYYAGDRSTDMNWYTKRAALTGIYNTTELVMLQDSSPDFQDTWNFLDNRIQDVVNMAGTAKQVQSTGEAVVQGLMGAAVTLKNLTGLNQRR</sequence>
<evidence type="ECO:0000259" key="12">
    <source>
        <dbReference type="Pfam" id="PF21392"/>
    </source>
</evidence>
<dbReference type="PANTHER" id="PTHR21427">
    <property type="entry name" value="UBIQUINONE BIOSYNTHESIS PROTEIN COQ9, MITOCHONDRIAL"/>
    <property type="match status" value="1"/>
</dbReference>
<evidence type="ECO:0000256" key="5">
    <source>
        <dbReference type="ARBA" id="ARBA00022946"/>
    </source>
</evidence>
<feature type="domain" description="COQ9 C-terminal" evidence="11">
    <location>
        <begin position="231"/>
        <end position="301"/>
    </location>
</feature>
<dbReference type="AlphaFoldDB" id="A0A2D1CM49"/>
<comment type="function">
    <text evidence="9">Membrane-associated protein that warps the membrane surface to access and bind aromatic isoprenes with high specificity, including ubiquinone (CoQ) isoprene intermediates and presents them directly to Coq7, therefore facilitating the Coq7-mediated hydroxylase step. Participates in the biosynthesis of coenzyme Q, also named ubiquinone, an essential lipid-soluble electron transporter for aerobic cellular respiration.</text>
</comment>
<dbReference type="RefSeq" id="XP_030280638.1">
    <property type="nucleotide sequence ID" value="XM_030424778.1"/>
</dbReference>
<keyword evidence="15" id="KW-1185">Reference proteome</keyword>
<dbReference type="OMA" id="IELIIYW"/>
<keyword evidence="13" id="KW-0830">Ubiquinone</keyword>
<keyword evidence="6 9" id="KW-0446">Lipid-binding</keyword>
<dbReference type="GeneTree" id="ENSGT00390000009328"/>
<dbReference type="InterPro" id="IPR013718">
    <property type="entry name" value="COQ9_C"/>
</dbReference>
<evidence type="ECO:0000256" key="8">
    <source>
        <dbReference type="ARBA" id="ARBA00062895"/>
    </source>
</evidence>
<protein>
    <recommendedName>
        <fullName evidence="9">Ubiquinone biosynthesis protein</fullName>
    </recommendedName>
</protein>
<feature type="domain" description="Ubiquinone biosynthesis protein COQ9 HTH" evidence="12">
    <location>
        <begin position="114"/>
        <end position="144"/>
    </location>
</feature>
<dbReference type="OrthoDB" id="619536at2759"/>
<feature type="region of interest" description="Disordered" evidence="10">
    <location>
        <begin position="43"/>
        <end position="115"/>
    </location>
</feature>
<evidence type="ECO:0000256" key="3">
    <source>
        <dbReference type="ARBA" id="ARBA00010766"/>
    </source>
</evidence>
<dbReference type="NCBIfam" id="TIGR02396">
    <property type="entry name" value="diverge_rpsU"/>
    <property type="match status" value="1"/>
</dbReference>
<reference evidence="14" key="3">
    <citation type="submission" date="2025-05" db="UniProtKB">
        <authorList>
            <consortium name="Ensembl"/>
        </authorList>
    </citation>
    <scope>IDENTIFICATION</scope>
</reference>
<evidence type="ECO:0000256" key="2">
    <source>
        <dbReference type="ARBA" id="ARBA00004749"/>
    </source>
</evidence>
<accession>A0A2D1CM49</accession>
<evidence type="ECO:0000256" key="10">
    <source>
        <dbReference type="SAM" id="MobiDB-lite"/>
    </source>
</evidence>
<comment type="pathway">
    <text evidence="2 9">Cofactor biosynthesis; ubiquinone biosynthesis.</text>
</comment>
<dbReference type="Pfam" id="PF08511">
    <property type="entry name" value="COQ9"/>
    <property type="match status" value="1"/>
</dbReference>
<proteinExistence type="evidence at transcript level"/>
<evidence type="ECO:0000256" key="4">
    <source>
        <dbReference type="ARBA" id="ARBA00022688"/>
    </source>
</evidence>
<gene>
    <name evidence="13 14" type="primary">COQ9</name>
</gene>
<evidence type="ECO:0000256" key="9">
    <source>
        <dbReference type="RuleBase" id="RU366063"/>
    </source>
</evidence>
<dbReference type="GeneID" id="115586032"/>